<keyword evidence="2" id="KW-0812">Transmembrane</keyword>
<feature type="region of interest" description="Disordered" evidence="1">
    <location>
        <begin position="1"/>
        <end position="20"/>
    </location>
</feature>
<protein>
    <submittedName>
        <fullName evidence="3">Uncharacterized protein</fullName>
    </submittedName>
</protein>
<keyword evidence="2" id="KW-0472">Membrane</keyword>
<proteinExistence type="predicted"/>
<accession>A0A0E9WR28</accession>
<keyword evidence="2" id="KW-1133">Transmembrane helix</keyword>
<dbReference type="AlphaFoldDB" id="A0A0E9WR28"/>
<feature type="transmembrane region" description="Helical" evidence="2">
    <location>
        <begin position="89"/>
        <end position="113"/>
    </location>
</feature>
<evidence type="ECO:0000256" key="1">
    <source>
        <dbReference type="SAM" id="MobiDB-lite"/>
    </source>
</evidence>
<reference evidence="3" key="2">
    <citation type="journal article" date="2015" name="Fish Shellfish Immunol.">
        <title>Early steps in the European eel (Anguilla anguilla)-Vibrio vulnificus interaction in the gills: Role of the RtxA13 toxin.</title>
        <authorList>
            <person name="Callol A."/>
            <person name="Pajuelo D."/>
            <person name="Ebbesson L."/>
            <person name="Teles M."/>
            <person name="MacKenzie S."/>
            <person name="Amaro C."/>
        </authorList>
    </citation>
    <scope>NUCLEOTIDE SEQUENCE</scope>
</reference>
<dbReference type="EMBL" id="GBXM01015708">
    <property type="protein sequence ID" value="JAH92869.1"/>
    <property type="molecule type" value="Transcribed_RNA"/>
</dbReference>
<feature type="compositionally biased region" description="Basic residues" evidence="1">
    <location>
        <begin position="1"/>
        <end position="10"/>
    </location>
</feature>
<name>A0A0E9WR28_ANGAN</name>
<organism evidence="3">
    <name type="scientific">Anguilla anguilla</name>
    <name type="common">European freshwater eel</name>
    <name type="synonym">Muraena anguilla</name>
    <dbReference type="NCBI Taxonomy" id="7936"/>
    <lineage>
        <taxon>Eukaryota</taxon>
        <taxon>Metazoa</taxon>
        <taxon>Chordata</taxon>
        <taxon>Craniata</taxon>
        <taxon>Vertebrata</taxon>
        <taxon>Euteleostomi</taxon>
        <taxon>Actinopterygii</taxon>
        <taxon>Neopterygii</taxon>
        <taxon>Teleostei</taxon>
        <taxon>Anguilliformes</taxon>
        <taxon>Anguillidae</taxon>
        <taxon>Anguilla</taxon>
    </lineage>
</organism>
<evidence type="ECO:0000313" key="3">
    <source>
        <dbReference type="EMBL" id="JAH92869.1"/>
    </source>
</evidence>
<evidence type="ECO:0000256" key="2">
    <source>
        <dbReference type="SAM" id="Phobius"/>
    </source>
</evidence>
<reference evidence="3" key="1">
    <citation type="submission" date="2014-11" db="EMBL/GenBank/DDBJ databases">
        <authorList>
            <person name="Amaro Gonzalez C."/>
        </authorList>
    </citation>
    <scope>NUCLEOTIDE SEQUENCE</scope>
</reference>
<sequence length="119" mass="13955">MGERRLRKTQRSHESTSSALLPVQNPRISVHFLQFIPSRPSSLSSASSTLREISNNWIIITNFSFTKMFIFIFIHVSNKFHQRKWQLSAVGYFFLYVDSFIALMPLWVTICVYQTDLIH</sequence>
<feature type="transmembrane region" description="Helical" evidence="2">
    <location>
        <begin position="57"/>
        <end position="77"/>
    </location>
</feature>